<dbReference type="OrthoDB" id="3943581at2759"/>
<name>A0A9P8RP27_9PEZI</name>
<sequence length="208" mass="21705">MRLPAPTIALILTILASPSSAQRRRLSDQQAALMVDGTVSQTDIPNIGEEAMVQSIAPLNATKTPIPLAQPTPQAMPAKPILPITVLLYSSSPGPKECRGTPIFNLNIPKGPGLDTPPGPTCYNVTVVPQAECGTFMANMEDGCQARIFGEPGCASFTNLAVFMDELRPVGGIIRSIEVQCGIKSAQPAPLALNLPAKQKPAGSPANG</sequence>
<feature type="signal peptide" evidence="1">
    <location>
        <begin position="1"/>
        <end position="21"/>
    </location>
</feature>
<dbReference type="Proteomes" id="UP000758603">
    <property type="component" value="Unassembled WGS sequence"/>
</dbReference>
<keyword evidence="1" id="KW-0732">Signal</keyword>
<dbReference type="GeneID" id="70129557"/>
<organism evidence="2 3">
    <name type="scientific">Truncatella angustata</name>
    <dbReference type="NCBI Taxonomy" id="152316"/>
    <lineage>
        <taxon>Eukaryota</taxon>
        <taxon>Fungi</taxon>
        <taxon>Dikarya</taxon>
        <taxon>Ascomycota</taxon>
        <taxon>Pezizomycotina</taxon>
        <taxon>Sordariomycetes</taxon>
        <taxon>Xylariomycetidae</taxon>
        <taxon>Amphisphaeriales</taxon>
        <taxon>Sporocadaceae</taxon>
        <taxon>Truncatella</taxon>
    </lineage>
</organism>
<evidence type="ECO:0000256" key="1">
    <source>
        <dbReference type="SAM" id="SignalP"/>
    </source>
</evidence>
<dbReference type="AlphaFoldDB" id="A0A9P8RP27"/>
<proteinExistence type="predicted"/>
<keyword evidence="3" id="KW-1185">Reference proteome</keyword>
<accession>A0A9P8RP27</accession>
<evidence type="ECO:0000313" key="3">
    <source>
        <dbReference type="Proteomes" id="UP000758603"/>
    </source>
</evidence>
<evidence type="ECO:0000313" key="2">
    <source>
        <dbReference type="EMBL" id="KAH6647745.1"/>
    </source>
</evidence>
<dbReference type="RefSeq" id="XP_045954257.1">
    <property type="nucleotide sequence ID" value="XM_046100665.1"/>
</dbReference>
<protein>
    <submittedName>
        <fullName evidence="2">Uncharacterized protein</fullName>
    </submittedName>
</protein>
<dbReference type="EMBL" id="JAGPXC010000008">
    <property type="protein sequence ID" value="KAH6647745.1"/>
    <property type="molecule type" value="Genomic_DNA"/>
</dbReference>
<reference evidence="2" key="1">
    <citation type="journal article" date="2021" name="Nat. Commun.">
        <title>Genetic determinants of endophytism in the Arabidopsis root mycobiome.</title>
        <authorList>
            <person name="Mesny F."/>
            <person name="Miyauchi S."/>
            <person name="Thiergart T."/>
            <person name="Pickel B."/>
            <person name="Atanasova L."/>
            <person name="Karlsson M."/>
            <person name="Huettel B."/>
            <person name="Barry K.W."/>
            <person name="Haridas S."/>
            <person name="Chen C."/>
            <person name="Bauer D."/>
            <person name="Andreopoulos W."/>
            <person name="Pangilinan J."/>
            <person name="LaButti K."/>
            <person name="Riley R."/>
            <person name="Lipzen A."/>
            <person name="Clum A."/>
            <person name="Drula E."/>
            <person name="Henrissat B."/>
            <person name="Kohler A."/>
            <person name="Grigoriev I.V."/>
            <person name="Martin F.M."/>
            <person name="Hacquard S."/>
        </authorList>
    </citation>
    <scope>NUCLEOTIDE SEQUENCE</scope>
    <source>
        <strain evidence="2">MPI-SDFR-AT-0073</strain>
    </source>
</reference>
<gene>
    <name evidence="2" type="ORF">BKA67DRAFT_539590</name>
</gene>
<comment type="caution">
    <text evidence="2">The sequence shown here is derived from an EMBL/GenBank/DDBJ whole genome shotgun (WGS) entry which is preliminary data.</text>
</comment>
<feature type="chain" id="PRO_5040381702" evidence="1">
    <location>
        <begin position="22"/>
        <end position="208"/>
    </location>
</feature>